<evidence type="ECO:0000256" key="2">
    <source>
        <dbReference type="ARBA" id="ARBA00007998"/>
    </source>
</evidence>
<feature type="transmembrane region" description="Helical" evidence="8">
    <location>
        <begin position="270"/>
        <end position="294"/>
    </location>
</feature>
<feature type="transmembrane region" description="Helical" evidence="8">
    <location>
        <begin position="337"/>
        <end position="355"/>
    </location>
</feature>
<organism evidence="9 10">
    <name type="scientific">Clostridium manihotivorum</name>
    <dbReference type="NCBI Taxonomy" id="2320868"/>
    <lineage>
        <taxon>Bacteria</taxon>
        <taxon>Bacillati</taxon>
        <taxon>Bacillota</taxon>
        <taxon>Clostridia</taxon>
        <taxon>Eubacteriales</taxon>
        <taxon>Clostridiaceae</taxon>
        <taxon>Clostridium</taxon>
    </lineage>
</organism>
<dbReference type="Proteomes" id="UP000286268">
    <property type="component" value="Chromosome"/>
</dbReference>
<dbReference type="OrthoDB" id="1675410at2"/>
<feature type="transmembrane region" description="Helical" evidence="8">
    <location>
        <begin position="81"/>
        <end position="101"/>
    </location>
</feature>
<dbReference type="PANTHER" id="PTHR34975:SF2">
    <property type="entry name" value="SPORE GERMINATION PROTEIN A2"/>
    <property type="match status" value="1"/>
</dbReference>
<keyword evidence="4" id="KW-0309">Germination</keyword>
<keyword evidence="6 8" id="KW-1133">Transmembrane helix</keyword>
<dbReference type="EMBL" id="CP025746">
    <property type="protein sequence ID" value="QAA31031.1"/>
    <property type="molecule type" value="Genomic_DNA"/>
</dbReference>
<keyword evidence="5 8" id="KW-0812">Transmembrane</keyword>
<feature type="transmembrane region" description="Helical" evidence="8">
    <location>
        <begin position="39"/>
        <end position="61"/>
    </location>
</feature>
<evidence type="ECO:0000256" key="6">
    <source>
        <dbReference type="ARBA" id="ARBA00022989"/>
    </source>
</evidence>
<evidence type="ECO:0000256" key="7">
    <source>
        <dbReference type="ARBA" id="ARBA00023136"/>
    </source>
</evidence>
<evidence type="ECO:0000313" key="9">
    <source>
        <dbReference type="EMBL" id="QAA31031.1"/>
    </source>
</evidence>
<dbReference type="InterPro" id="IPR004761">
    <property type="entry name" value="Spore_GerAB"/>
</dbReference>
<feature type="transmembrane region" description="Helical" evidence="8">
    <location>
        <begin position="306"/>
        <end position="331"/>
    </location>
</feature>
<comment type="similarity">
    <text evidence="2">Belongs to the amino acid-polyamine-organocation (APC) superfamily. Spore germination protein (SGP) (TC 2.A.3.9) family.</text>
</comment>
<evidence type="ECO:0000313" key="10">
    <source>
        <dbReference type="Proteomes" id="UP000286268"/>
    </source>
</evidence>
<accession>A0A3R5U7Q1</accession>
<dbReference type="AlphaFoldDB" id="A0A3R5U7Q1"/>
<name>A0A3R5U7Q1_9CLOT</name>
<dbReference type="GO" id="GO:0009847">
    <property type="term" value="P:spore germination"/>
    <property type="evidence" value="ECO:0007669"/>
    <property type="project" value="InterPro"/>
</dbReference>
<feature type="transmembrane region" description="Helical" evidence="8">
    <location>
        <begin position="193"/>
        <end position="210"/>
    </location>
</feature>
<proteinExistence type="inferred from homology"/>
<dbReference type="KEGG" id="cmah:C1I91_04790"/>
<evidence type="ECO:0000256" key="5">
    <source>
        <dbReference type="ARBA" id="ARBA00022692"/>
    </source>
</evidence>
<dbReference type="RefSeq" id="WP_128211614.1">
    <property type="nucleotide sequence ID" value="NZ_CP025746.1"/>
</dbReference>
<feature type="transmembrane region" description="Helical" evidence="8">
    <location>
        <begin position="222"/>
        <end position="242"/>
    </location>
</feature>
<feature type="transmembrane region" description="Helical" evidence="8">
    <location>
        <begin position="147"/>
        <end position="164"/>
    </location>
</feature>
<protein>
    <submittedName>
        <fullName evidence="9">Spore gernimation protein</fullName>
    </submittedName>
</protein>
<evidence type="ECO:0000256" key="1">
    <source>
        <dbReference type="ARBA" id="ARBA00004141"/>
    </source>
</evidence>
<dbReference type="GO" id="GO:0016020">
    <property type="term" value="C:membrane"/>
    <property type="evidence" value="ECO:0007669"/>
    <property type="project" value="UniProtKB-SubCell"/>
</dbReference>
<evidence type="ECO:0000256" key="3">
    <source>
        <dbReference type="ARBA" id="ARBA00022448"/>
    </source>
</evidence>
<keyword evidence="3" id="KW-0813">Transport</keyword>
<reference evidence="9 10" key="1">
    <citation type="submission" date="2018-01" db="EMBL/GenBank/DDBJ databases">
        <title>Genome Sequencing and Assembly of Anaerobacter polyendosporus strain CT4.</title>
        <authorList>
            <person name="Tachaapaikoon C."/>
            <person name="Sutheeworapong S."/>
            <person name="Jenjaroenpun P."/>
            <person name="Wongsurawat T."/>
            <person name="Nookeaw I."/>
            <person name="Cheawchanlertfa P."/>
            <person name="Kosugi A."/>
            <person name="Cheevadhanarak S."/>
            <person name="Ratanakhanokchai K."/>
        </authorList>
    </citation>
    <scope>NUCLEOTIDE SEQUENCE [LARGE SCALE GENOMIC DNA]</scope>
    <source>
        <strain evidence="9 10">CT4</strain>
    </source>
</reference>
<dbReference type="PANTHER" id="PTHR34975">
    <property type="entry name" value="SPORE GERMINATION PROTEIN A2"/>
    <property type="match status" value="1"/>
</dbReference>
<evidence type="ECO:0000256" key="8">
    <source>
        <dbReference type="SAM" id="Phobius"/>
    </source>
</evidence>
<feature type="transmembrane region" description="Helical" evidence="8">
    <location>
        <begin position="121"/>
        <end position="138"/>
    </location>
</feature>
<dbReference type="Pfam" id="PF03845">
    <property type="entry name" value="Spore_permease"/>
    <property type="match status" value="1"/>
</dbReference>
<keyword evidence="7 8" id="KW-0472">Membrane</keyword>
<feature type="transmembrane region" description="Helical" evidence="8">
    <location>
        <begin position="12"/>
        <end position="33"/>
    </location>
</feature>
<gene>
    <name evidence="9" type="ORF">C1I91_04790</name>
</gene>
<sequence length="364" mass="40675">MIKEGKMGLKEAVCLTVIIIAVKIYFVSPSGAIRAVGTAAWYMTLISNLTAMLGFLFIYLLLKRFPGKDLIFAFKASFGRLLGIIASLILAIMLLLCAAALTREFSEVSKIYIIPNTPLKFHICLQLIVISFLTYLGIETIARFAKLIAYFILLSLVGTIIMNYNHFDYSRLFPILGYGLKTTVTFGLKESSYYGEVVILGVIASSLQGIQNLKKSGFTSLLISSLLISSVYLAITLIFRYGQSQEPTSVLYTLTQIIQIGFFFNRLDPIFIFSWSLGTLVSVSALFYCYLSAYCKTFNIDDMRPLILPSALVFFAISMIPKDLVTLMSYIVMIRQYGWTVFFVMPLLALIAAILRKKKVIEGA</sequence>
<evidence type="ECO:0000256" key="4">
    <source>
        <dbReference type="ARBA" id="ARBA00022544"/>
    </source>
</evidence>
<comment type="subcellular location">
    <subcellularLocation>
        <location evidence="1">Membrane</location>
        <topology evidence="1">Multi-pass membrane protein</topology>
    </subcellularLocation>
</comment>
<keyword evidence="10" id="KW-1185">Reference proteome</keyword>